<reference evidence="4 5" key="1">
    <citation type="submission" date="2016-10" db="EMBL/GenBank/DDBJ databases">
        <authorList>
            <person name="de Groot N.N."/>
        </authorList>
    </citation>
    <scope>NUCLEOTIDE SEQUENCE [LARGE SCALE GENOMIC DNA]</scope>
    <source>
        <strain evidence="4 5">D15d</strain>
    </source>
</reference>
<evidence type="ECO:0000313" key="4">
    <source>
        <dbReference type="EMBL" id="SEF96157.1"/>
    </source>
</evidence>
<dbReference type="GO" id="GO:0008168">
    <property type="term" value="F:methyltransferase activity"/>
    <property type="evidence" value="ECO:0007669"/>
    <property type="project" value="UniProtKB-KW"/>
</dbReference>
<name>A0A1H5WBG1_9FIRM</name>
<dbReference type="GO" id="GO:0032259">
    <property type="term" value="P:methylation"/>
    <property type="evidence" value="ECO:0007669"/>
    <property type="project" value="UniProtKB-KW"/>
</dbReference>
<keyword evidence="5" id="KW-1185">Reference proteome</keyword>
<evidence type="ECO:0000259" key="3">
    <source>
        <dbReference type="Pfam" id="PF13649"/>
    </source>
</evidence>
<evidence type="ECO:0000256" key="1">
    <source>
        <dbReference type="ARBA" id="ARBA00022603"/>
    </source>
</evidence>
<dbReference type="PANTHER" id="PTHR43861">
    <property type="entry name" value="TRANS-ACONITATE 2-METHYLTRANSFERASE-RELATED"/>
    <property type="match status" value="1"/>
</dbReference>
<dbReference type="EMBL" id="FNUL01000014">
    <property type="protein sequence ID" value="SEF96157.1"/>
    <property type="molecule type" value="Genomic_DNA"/>
</dbReference>
<dbReference type="PANTHER" id="PTHR43861:SF1">
    <property type="entry name" value="TRANS-ACONITATE 2-METHYLTRANSFERASE"/>
    <property type="match status" value="1"/>
</dbReference>
<feature type="domain" description="Methyltransferase" evidence="3">
    <location>
        <begin position="42"/>
        <end position="137"/>
    </location>
</feature>
<protein>
    <submittedName>
        <fullName evidence="4">Methyltransferase domain-containing protein</fullName>
    </submittedName>
</protein>
<accession>A0A1H5WBG1</accession>
<sequence length="248" mass="28348">MNAYTAFAYVYDEYMDNIPYDEWGQYMIGLLKELGVKAGDSVVDLGCGTGTVTRMLEKEGYDIVGIDMSEDMLAIAAERIEESGQDILYSCQDMREFELPFKVDAFTSIGDSMNYITSKEDLESVFKCVAENINDGGVFVFDLKTIHFFRDILADNTYAENRDESAFIWDNYYNEDDKNNEYDLAVFVMNEDGSFNRYEEQHFQHGFELEEVKEAAANAGLSVLALYDAFSKDAPKPDSERVYFVLQK</sequence>
<evidence type="ECO:0000256" key="2">
    <source>
        <dbReference type="ARBA" id="ARBA00022679"/>
    </source>
</evidence>
<dbReference type="AlphaFoldDB" id="A0A1H5WBG1"/>
<dbReference type="InterPro" id="IPR041698">
    <property type="entry name" value="Methyltransf_25"/>
</dbReference>
<proteinExistence type="predicted"/>
<dbReference type="CDD" id="cd02440">
    <property type="entry name" value="AdoMet_MTases"/>
    <property type="match status" value="1"/>
</dbReference>
<evidence type="ECO:0000313" key="5">
    <source>
        <dbReference type="Proteomes" id="UP000236726"/>
    </source>
</evidence>
<dbReference type="SUPFAM" id="SSF53335">
    <property type="entry name" value="S-adenosyl-L-methionine-dependent methyltransferases"/>
    <property type="match status" value="1"/>
</dbReference>
<dbReference type="STRING" id="1410661.GCA_000702205_02029"/>
<dbReference type="Gene3D" id="3.40.50.150">
    <property type="entry name" value="Vaccinia Virus protein VP39"/>
    <property type="match status" value="1"/>
</dbReference>
<dbReference type="Pfam" id="PF13649">
    <property type="entry name" value="Methyltransf_25"/>
    <property type="match status" value="1"/>
</dbReference>
<gene>
    <name evidence="4" type="ORF">SAMN05216537_11465</name>
</gene>
<dbReference type="Proteomes" id="UP000236726">
    <property type="component" value="Unassembled WGS sequence"/>
</dbReference>
<dbReference type="InterPro" id="IPR029063">
    <property type="entry name" value="SAM-dependent_MTases_sf"/>
</dbReference>
<keyword evidence="2 4" id="KW-0808">Transferase</keyword>
<organism evidence="4 5">
    <name type="scientific">Lachnospira multipara</name>
    <dbReference type="NCBI Taxonomy" id="28051"/>
    <lineage>
        <taxon>Bacteria</taxon>
        <taxon>Bacillati</taxon>
        <taxon>Bacillota</taxon>
        <taxon>Clostridia</taxon>
        <taxon>Lachnospirales</taxon>
        <taxon>Lachnospiraceae</taxon>
        <taxon>Lachnospira</taxon>
    </lineage>
</organism>
<dbReference type="Gene3D" id="2.20.25.110">
    <property type="entry name" value="S-adenosyl-L-methionine-dependent methyltransferases"/>
    <property type="match status" value="1"/>
</dbReference>
<dbReference type="RefSeq" id="WP_103953249.1">
    <property type="nucleotide sequence ID" value="NZ_FNUL01000014.1"/>
</dbReference>
<keyword evidence="1 4" id="KW-0489">Methyltransferase</keyword>